<keyword evidence="4" id="KW-1185">Reference proteome</keyword>
<dbReference type="InterPro" id="IPR027479">
    <property type="entry name" value="S-Me-THD_N_sf"/>
</dbReference>
<feature type="domain" description="S-Me-THD N-terminal" evidence="1">
    <location>
        <begin position="7"/>
        <end position="172"/>
    </location>
</feature>
<dbReference type="InterPro" id="IPR048350">
    <property type="entry name" value="S-Me-THD-like_C"/>
</dbReference>
<dbReference type="Gene3D" id="2.40.390.10">
    <property type="entry name" value="CV3147-like"/>
    <property type="match status" value="1"/>
</dbReference>
<organism evidence="3 4">
    <name type="scientific">Thermanaerothrix solaris</name>
    <dbReference type="NCBI Taxonomy" id="3058434"/>
    <lineage>
        <taxon>Bacteria</taxon>
        <taxon>Bacillati</taxon>
        <taxon>Chloroflexota</taxon>
        <taxon>Anaerolineae</taxon>
        <taxon>Anaerolineales</taxon>
        <taxon>Anaerolineaceae</taxon>
        <taxon>Thermanaerothrix</taxon>
    </lineage>
</organism>
<protein>
    <submittedName>
        <fullName evidence="3">DUF917 domain-containing protein</fullName>
    </submittedName>
</protein>
<evidence type="ECO:0000259" key="2">
    <source>
        <dbReference type="Pfam" id="PF20906"/>
    </source>
</evidence>
<dbReference type="EMBL" id="JAUHMF010000002">
    <property type="protein sequence ID" value="MDT8898719.1"/>
    <property type="molecule type" value="Genomic_DNA"/>
</dbReference>
<name>A0ABU3NPF2_9CHLR</name>
<evidence type="ECO:0000259" key="1">
    <source>
        <dbReference type="Pfam" id="PF06032"/>
    </source>
</evidence>
<dbReference type="InterPro" id="IPR024071">
    <property type="entry name" value="S-Me-THD_C_sf"/>
</dbReference>
<dbReference type="Pfam" id="PF20906">
    <property type="entry name" value="S-Me-THD_C"/>
    <property type="match status" value="1"/>
</dbReference>
<accession>A0ABU3NPF2</accession>
<reference evidence="3 4" key="1">
    <citation type="submission" date="2023-07" db="EMBL/GenBank/DDBJ databases">
        <title>Novel species of Thermanaerothrix with wide hydrolytic capabilities.</title>
        <authorList>
            <person name="Zayulina K.S."/>
            <person name="Podosokorskaya O.A."/>
            <person name="Elcheninov A.G."/>
        </authorList>
    </citation>
    <scope>NUCLEOTIDE SEQUENCE [LARGE SCALE GENOMIC DNA]</scope>
    <source>
        <strain evidence="3 4">4228-RoL</strain>
    </source>
</reference>
<dbReference type="Pfam" id="PF06032">
    <property type="entry name" value="S-Me-THD_N"/>
    <property type="match status" value="1"/>
</dbReference>
<comment type="caution">
    <text evidence="3">The sequence shown here is derived from an EMBL/GenBank/DDBJ whole genome shotgun (WGS) entry which is preliminary data.</text>
</comment>
<dbReference type="InterPro" id="IPR010318">
    <property type="entry name" value="S-Me-THD_N"/>
</dbReference>
<evidence type="ECO:0000313" key="4">
    <source>
        <dbReference type="Proteomes" id="UP001254165"/>
    </source>
</evidence>
<dbReference type="Proteomes" id="UP001254165">
    <property type="component" value="Unassembled WGS sequence"/>
</dbReference>
<feature type="domain" description="S-Me-THD-like C-terminal" evidence="2">
    <location>
        <begin position="176"/>
        <end position="364"/>
    </location>
</feature>
<evidence type="ECO:0000313" key="3">
    <source>
        <dbReference type="EMBL" id="MDT8898719.1"/>
    </source>
</evidence>
<dbReference type="SUPFAM" id="SSF160991">
    <property type="entry name" value="CV3147-like"/>
    <property type="match status" value="1"/>
</dbReference>
<sequence>MKTLSRQDLYDILYGCTILGTGGGGSLQKGLELIEDALSKGKRFRLVDFSEVPDDAWIATPYMCGSVSPSTPELEAQYADLPRLSEPEPYLAYRALEDYFGQEFYGVISTELGGGNTAEAFYVAALLDRYIIDADPAGRSVPELQHSTYCIYNLPIYPLACANQFGDVAILPKVVNDLRAEAMVRAMAVVSKNRIGVADHPAQAKVLRHAVIRGAISQAWKIGKAYREAKEKGEPVSEYVAAAGGGFVLFKGRVIKHHYDTIEGFTVGDVYLQGEGQYKDSQYHIWFKNEHIISWRDGKVDVTVPDLICLFNDETLEPNLNPYFYEGMRVSVIGLPAPEPWRTPRGLELFGPKHFGFDIAYKPLEQRISELGIEP</sequence>
<gene>
    <name evidence="3" type="ORF">QYE77_10600</name>
</gene>
<dbReference type="Gene3D" id="3.40.1610.10">
    <property type="entry name" value="CV3147-like domain"/>
    <property type="match status" value="1"/>
</dbReference>
<dbReference type="RefSeq" id="WP_315625381.1">
    <property type="nucleotide sequence ID" value="NZ_JAUHMF010000002.1"/>
</dbReference>
<proteinExistence type="predicted"/>